<keyword evidence="1" id="KW-1133">Transmembrane helix</keyword>
<dbReference type="EMBL" id="KZ857393">
    <property type="protein sequence ID" value="RDX51763.1"/>
    <property type="molecule type" value="Genomic_DNA"/>
</dbReference>
<proteinExistence type="predicted"/>
<dbReference type="Proteomes" id="UP000256964">
    <property type="component" value="Unassembled WGS sequence"/>
</dbReference>
<evidence type="ECO:0000313" key="3">
    <source>
        <dbReference type="Proteomes" id="UP000256964"/>
    </source>
</evidence>
<name>A0A371DGY3_9APHY</name>
<keyword evidence="3" id="KW-1185">Reference proteome</keyword>
<organism evidence="2 3">
    <name type="scientific">Lentinus brumalis</name>
    <dbReference type="NCBI Taxonomy" id="2498619"/>
    <lineage>
        <taxon>Eukaryota</taxon>
        <taxon>Fungi</taxon>
        <taxon>Dikarya</taxon>
        <taxon>Basidiomycota</taxon>
        <taxon>Agaricomycotina</taxon>
        <taxon>Agaricomycetes</taxon>
        <taxon>Polyporales</taxon>
        <taxon>Polyporaceae</taxon>
        <taxon>Lentinus</taxon>
    </lineage>
</organism>
<dbReference type="AlphaFoldDB" id="A0A371DGY3"/>
<keyword evidence="1" id="KW-0472">Membrane</keyword>
<sequence length="205" mass="22665">MDDSGGKESTLIFAFLVGFLGLFALSIVCGIIWPRARLYLHRRYGIFDVPESQRTRPTSHSVVPQLWDVWAREVVLGARRWDCAWERLNPLAVCTSTGRNPVGKSHSHSAGTSTPGKRKLLRSVFHMPRSRDRSEDEVSVLDVQDGSVAVVITMPLCPSFKHEQQLSDFALGVAQVRCRGPTPQAHDDDGGGVVPPQAVIEHIET</sequence>
<evidence type="ECO:0000256" key="1">
    <source>
        <dbReference type="SAM" id="Phobius"/>
    </source>
</evidence>
<protein>
    <submittedName>
        <fullName evidence="2">Uncharacterized protein</fullName>
    </submittedName>
</protein>
<keyword evidence="1" id="KW-0812">Transmembrane</keyword>
<accession>A0A371DGY3</accession>
<feature type="transmembrane region" description="Helical" evidence="1">
    <location>
        <begin position="12"/>
        <end position="33"/>
    </location>
</feature>
<reference evidence="2 3" key="1">
    <citation type="journal article" date="2018" name="Biotechnol. Biofuels">
        <title>Integrative visual omics of the white-rot fungus Polyporus brumalis exposes the biotechnological potential of its oxidative enzymes for delignifying raw plant biomass.</title>
        <authorList>
            <person name="Miyauchi S."/>
            <person name="Rancon A."/>
            <person name="Drula E."/>
            <person name="Hage H."/>
            <person name="Chaduli D."/>
            <person name="Favel A."/>
            <person name="Grisel S."/>
            <person name="Henrissat B."/>
            <person name="Herpoel-Gimbert I."/>
            <person name="Ruiz-Duenas F.J."/>
            <person name="Chevret D."/>
            <person name="Hainaut M."/>
            <person name="Lin J."/>
            <person name="Wang M."/>
            <person name="Pangilinan J."/>
            <person name="Lipzen A."/>
            <person name="Lesage-Meessen L."/>
            <person name="Navarro D."/>
            <person name="Riley R."/>
            <person name="Grigoriev I.V."/>
            <person name="Zhou S."/>
            <person name="Raouche S."/>
            <person name="Rosso M.N."/>
        </authorList>
    </citation>
    <scope>NUCLEOTIDE SEQUENCE [LARGE SCALE GENOMIC DNA]</scope>
    <source>
        <strain evidence="2 3">BRFM 1820</strain>
    </source>
</reference>
<gene>
    <name evidence="2" type="ORF">OH76DRAFT_270571</name>
</gene>
<dbReference type="OrthoDB" id="2758308at2759"/>
<evidence type="ECO:0000313" key="2">
    <source>
        <dbReference type="EMBL" id="RDX51763.1"/>
    </source>
</evidence>